<dbReference type="Proteomes" id="UP000646053">
    <property type="component" value="Unassembled WGS sequence"/>
</dbReference>
<comment type="similarity">
    <text evidence="9">Belongs to the NAD synthetase family.</text>
</comment>
<dbReference type="InterPro" id="IPR003010">
    <property type="entry name" value="C-N_Hydrolase"/>
</dbReference>
<evidence type="ECO:0000256" key="5">
    <source>
        <dbReference type="ARBA" id="ARBA00022840"/>
    </source>
</evidence>
<sequence>MNIAIAQLNPTIGDLDGNAQKILAAADRAADEGIRLLLTPELSLCGYPPRDLLLDPSFVQMMATTLLKLAQAIPAGLAVLVGTVEVNARSHQKGEKPLFNSVALLENGQIRQVFHKRLLPTYDVFDEHRYFASGEQPNHFVLDWNSSTVRIGVTICEDLWNDEEFWGKRTYDLNPLADLANAGVDFTVNLSASPFTVGKQRLRERLLQHGAKRFHQPMIYANQVGGNDDLIFDGRSIVCDRAGHLLARARGFEADWLVVEYDIHTHDFLPGTIAPCVETEAAELYAALVLGVRDYVRKCGFSKIVLGLSGGIDSSLVAAIAAAAVGAEQVLGVLMPSPYSSDHSIDDAIALAQNLGIPTQTLPIGTLMECYDSSLDILFAETPVGLAEENLQSRIRGTLLMAISNKFGHLLVSTGNKSEVAVGYCTLYGDMNGGLAAIADVPKTKVYAICEWLNQQDQAPIPPNVLTKAPSAELRPGQKDQDSLPSYDVLDDILDRLIHHHHAIAQIVQAGHDADVVERVATLVRIAEFKRKQSPPGLKVTDRAFGTGWRMPIASHWIARLLREPPS</sequence>
<proteinExistence type="inferred from homology"/>
<protein>
    <recommendedName>
        <fullName evidence="7 8">Glutamine-dependent NAD(+) synthetase</fullName>
        <ecNumber evidence="7 8">6.3.5.1</ecNumber>
    </recommendedName>
    <alternativeName>
        <fullName evidence="7 8">NAD(+) synthase [glutamine-hydrolyzing]</fullName>
    </alternativeName>
</protein>
<comment type="pathway">
    <text evidence="1 7 8">Cofactor biosynthesis; NAD(+) biosynthesis; NAD(+) from deamido-NAD(+) (L-Gln route): step 1/1.</text>
</comment>
<feature type="binding site" evidence="7">
    <location>
        <position position="122"/>
    </location>
    <ligand>
        <name>L-glutamine</name>
        <dbReference type="ChEBI" id="CHEBI:58359"/>
    </ligand>
</feature>
<keyword evidence="5 7" id="KW-0067">ATP-binding</keyword>
<dbReference type="InterPro" id="IPR022310">
    <property type="entry name" value="NAD/GMP_synthase"/>
</dbReference>
<dbReference type="Gene3D" id="3.40.50.620">
    <property type="entry name" value="HUPs"/>
    <property type="match status" value="1"/>
</dbReference>
<dbReference type="EMBL" id="WVIE01000018">
    <property type="protein sequence ID" value="NDJ18647.1"/>
    <property type="molecule type" value="Genomic_DNA"/>
</dbReference>
<dbReference type="Gene3D" id="3.60.110.10">
    <property type="entry name" value="Carbon-nitrogen hydrolase"/>
    <property type="match status" value="1"/>
</dbReference>
<feature type="region of interest" description="Disordered" evidence="10">
    <location>
        <begin position="461"/>
        <end position="482"/>
    </location>
</feature>
<feature type="binding site" evidence="7">
    <location>
        <position position="193"/>
    </location>
    <ligand>
        <name>L-glutamine</name>
        <dbReference type="ChEBI" id="CHEBI:58359"/>
    </ligand>
</feature>
<dbReference type="GO" id="GO:0008795">
    <property type="term" value="F:NAD+ synthase activity"/>
    <property type="evidence" value="ECO:0007669"/>
    <property type="project" value="UniProtKB-UniRule"/>
</dbReference>
<feature type="active site" description="Nucleophile; for glutaminase activity" evidence="7">
    <location>
        <position position="156"/>
    </location>
</feature>
<feature type="active site" description="Proton acceptor; for glutaminase activity" evidence="7">
    <location>
        <position position="41"/>
    </location>
</feature>
<evidence type="ECO:0000256" key="3">
    <source>
        <dbReference type="ARBA" id="ARBA00022598"/>
    </source>
</evidence>
<keyword evidence="6 7" id="KW-0520">NAD</keyword>
<reference evidence="12" key="1">
    <citation type="submission" date="2019-12" db="EMBL/GenBank/DDBJ databases">
        <title>High-Quality draft genome sequences of three cyanobacteria isolated from the limestone walls of the Old Cathedral of Coimbra.</title>
        <authorList>
            <person name="Tiago I."/>
            <person name="Soares F."/>
            <person name="Portugal A."/>
        </authorList>
    </citation>
    <scope>NUCLEOTIDE SEQUENCE</scope>
    <source>
        <strain evidence="12">A</strain>
    </source>
</reference>
<evidence type="ECO:0000313" key="13">
    <source>
        <dbReference type="Proteomes" id="UP000646053"/>
    </source>
</evidence>
<comment type="caution">
    <text evidence="12">The sequence shown here is derived from an EMBL/GenBank/DDBJ whole genome shotgun (WGS) entry which is preliminary data.</text>
</comment>
<feature type="binding site" evidence="7">
    <location>
        <position position="414"/>
    </location>
    <ligand>
        <name>ATP</name>
        <dbReference type="ChEBI" id="CHEBI:30616"/>
    </ligand>
</feature>
<dbReference type="InterPro" id="IPR014445">
    <property type="entry name" value="Gln-dep_NAD_synthase"/>
</dbReference>
<dbReference type="GO" id="GO:0005524">
    <property type="term" value="F:ATP binding"/>
    <property type="evidence" value="ECO:0007669"/>
    <property type="project" value="UniProtKB-UniRule"/>
</dbReference>
<feature type="binding site" evidence="7">
    <location>
        <position position="530"/>
    </location>
    <ligand>
        <name>deamido-NAD(+)</name>
        <dbReference type="ChEBI" id="CHEBI:58437"/>
        <note>ligand shared between two neighboring subunits</note>
    </ligand>
</feature>
<evidence type="ECO:0000256" key="7">
    <source>
        <dbReference type="HAMAP-Rule" id="MF_02090"/>
    </source>
</evidence>
<evidence type="ECO:0000256" key="4">
    <source>
        <dbReference type="ARBA" id="ARBA00022741"/>
    </source>
</evidence>
<dbReference type="InterPro" id="IPR003694">
    <property type="entry name" value="NAD_synthase"/>
</dbReference>
<dbReference type="EC" id="6.3.5.1" evidence="7 8"/>
<dbReference type="GO" id="GO:0005737">
    <property type="term" value="C:cytoplasm"/>
    <property type="evidence" value="ECO:0007669"/>
    <property type="project" value="InterPro"/>
</dbReference>
<comment type="caution">
    <text evidence="7">Lacks conserved residue(s) required for the propagation of feature annotation.</text>
</comment>
<evidence type="ECO:0000256" key="6">
    <source>
        <dbReference type="ARBA" id="ARBA00023027"/>
    </source>
</evidence>
<dbReference type="UniPathway" id="UPA00253">
    <property type="reaction ID" value="UER00334"/>
</dbReference>
<dbReference type="FunFam" id="3.40.50.620:FF:000106">
    <property type="entry name" value="Glutamine-dependent NAD(+) synthetase"/>
    <property type="match status" value="1"/>
</dbReference>
<evidence type="ECO:0000256" key="8">
    <source>
        <dbReference type="PIRNR" id="PIRNR006630"/>
    </source>
</evidence>
<dbReference type="GO" id="GO:0009435">
    <property type="term" value="P:NAD+ biosynthetic process"/>
    <property type="evidence" value="ECO:0007669"/>
    <property type="project" value="UniProtKB-UniRule"/>
</dbReference>
<feature type="binding site" evidence="7">
    <location>
        <position position="199"/>
    </location>
    <ligand>
        <name>L-glutamine</name>
        <dbReference type="ChEBI" id="CHEBI:58359"/>
    </ligand>
</feature>
<dbReference type="HAMAP" id="MF_02090">
    <property type="entry name" value="NadE_glutamine_dep"/>
    <property type="match status" value="1"/>
</dbReference>
<dbReference type="InterPro" id="IPR014729">
    <property type="entry name" value="Rossmann-like_a/b/a_fold"/>
</dbReference>
<dbReference type="GO" id="GO:0003952">
    <property type="term" value="F:NAD+ synthase (glutamine-hydrolyzing) activity"/>
    <property type="evidence" value="ECO:0007669"/>
    <property type="project" value="UniProtKB-UniRule"/>
</dbReference>
<dbReference type="NCBIfam" id="NF010588">
    <property type="entry name" value="PRK13981.1"/>
    <property type="match status" value="1"/>
</dbReference>
<comment type="catalytic activity">
    <reaction evidence="7 8">
        <text>deamido-NAD(+) + L-glutamine + ATP + H2O = L-glutamate + AMP + diphosphate + NAD(+) + H(+)</text>
        <dbReference type="Rhea" id="RHEA:24384"/>
        <dbReference type="ChEBI" id="CHEBI:15377"/>
        <dbReference type="ChEBI" id="CHEBI:15378"/>
        <dbReference type="ChEBI" id="CHEBI:29985"/>
        <dbReference type="ChEBI" id="CHEBI:30616"/>
        <dbReference type="ChEBI" id="CHEBI:33019"/>
        <dbReference type="ChEBI" id="CHEBI:57540"/>
        <dbReference type="ChEBI" id="CHEBI:58359"/>
        <dbReference type="ChEBI" id="CHEBI:58437"/>
        <dbReference type="ChEBI" id="CHEBI:456215"/>
        <dbReference type="EC" id="6.3.5.1"/>
    </reaction>
</comment>
<dbReference type="PANTHER" id="PTHR23090:SF9">
    <property type="entry name" value="GLUTAMINE-DEPENDENT NAD(+) SYNTHETASE"/>
    <property type="match status" value="1"/>
</dbReference>
<dbReference type="PIRSF" id="PIRSF006630">
    <property type="entry name" value="NADS_GAT"/>
    <property type="match status" value="1"/>
</dbReference>
<dbReference type="AlphaFoldDB" id="A0A8J8CNP5"/>
<dbReference type="Pfam" id="PF00795">
    <property type="entry name" value="CN_hydrolase"/>
    <property type="match status" value="1"/>
</dbReference>
<keyword evidence="13" id="KW-1185">Reference proteome</keyword>
<feature type="active site" description="For glutaminase activity" evidence="7">
    <location>
        <position position="116"/>
    </location>
</feature>
<dbReference type="PANTHER" id="PTHR23090">
    <property type="entry name" value="NH 3 /GLUTAMINE-DEPENDENT NAD + SYNTHETASE"/>
    <property type="match status" value="1"/>
</dbReference>
<dbReference type="Pfam" id="PF02540">
    <property type="entry name" value="NAD_synthase"/>
    <property type="match status" value="1"/>
</dbReference>
<keyword evidence="3 7" id="KW-0436">Ligase</keyword>
<dbReference type="PROSITE" id="PS50263">
    <property type="entry name" value="CN_HYDROLASE"/>
    <property type="match status" value="1"/>
</dbReference>
<gene>
    <name evidence="7" type="primary">nadE</name>
    <name evidence="12" type="ORF">GS601_15360</name>
</gene>
<dbReference type="SUPFAM" id="SSF52402">
    <property type="entry name" value="Adenine nucleotide alpha hydrolases-like"/>
    <property type="match status" value="1"/>
</dbReference>
<feature type="binding site" evidence="7">
    <location>
        <position position="390"/>
    </location>
    <ligand>
        <name>deamido-NAD(+)</name>
        <dbReference type="ChEBI" id="CHEBI:58437"/>
        <note>ligand shared between two neighboring subunits</note>
    </ligand>
</feature>
<evidence type="ECO:0000313" key="12">
    <source>
        <dbReference type="EMBL" id="NDJ18647.1"/>
    </source>
</evidence>
<evidence type="ECO:0000259" key="11">
    <source>
        <dbReference type="PROSITE" id="PS50263"/>
    </source>
</evidence>
<evidence type="ECO:0000256" key="10">
    <source>
        <dbReference type="SAM" id="MobiDB-lite"/>
    </source>
</evidence>
<accession>A0A8J8CNP5</accession>
<evidence type="ECO:0000256" key="1">
    <source>
        <dbReference type="ARBA" id="ARBA00005188"/>
    </source>
</evidence>
<organism evidence="12 13">
    <name type="scientific">Myxacorys almedinensis A</name>
    <dbReference type="NCBI Taxonomy" id="2690445"/>
    <lineage>
        <taxon>Bacteria</taxon>
        <taxon>Bacillati</taxon>
        <taxon>Cyanobacteriota</taxon>
        <taxon>Cyanophyceae</taxon>
        <taxon>Leptolyngbyales</taxon>
        <taxon>Leptolyngbyaceae</taxon>
        <taxon>Myxacorys</taxon>
        <taxon>Myxacorys almedinensis</taxon>
    </lineage>
</organism>
<feature type="domain" description="CN hydrolase" evidence="11">
    <location>
        <begin position="1"/>
        <end position="263"/>
    </location>
</feature>
<dbReference type="SUPFAM" id="SSF56317">
    <property type="entry name" value="Carbon-nitrogen hydrolase"/>
    <property type="match status" value="1"/>
</dbReference>
<keyword evidence="4 7" id="KW-0547">Nucleotide-binding</keyword>
<comment type="similarity">
    <text evidence="2 7 8">In the C-terminal section; belongs to the NAD synthetase family.</text>
</comment>
<dbReference type="CDD" id="cd00553">
    <property type="entry name" value="NAD_synthase"/>
    <property type="match status" value="1"/>
</dbReference>
<feature type="binding site" evidence="7">
    <location>
        <position position="419"/>
    </location>
    <ligand>
        <name>deamido-NAD(+)</name>
        <dbReference type="ChEBI" id="CHEBI:58437"/>
        <note>ligand shared between two neighboring subunits</note>
    </ligand>
</feature>
<feature type="binding site" evidence="7">
    <location>
        <begin position="307"/>
        <end position="314"/>
    </location>
    <ligand>
        <name>ATP</name>
        <dbReference type="ChEBI" id="CHEBI:30616"/>
    </ligand>
</feature>
<dbReference type="NCBIfam" id="TIGR00552">
    <property type="entry name" value="nadE"/>
    <property type="match status" value="1"/>
</dbReference>
<dbReference type="InterPro" id="IPR036526">
    <property type="entry name" value="C-N_Hydrolase_sf"/>
</dbReference>
<evidence type="ECO:0000256" key="9">
    <source>
        <dbReference type="RuleBase" id="RU003811"/>
    </source>
</evidence>
<dbReference type="GO" id="GO:0004359">
    <property type="term" value="F:glutaminase activity"/>
    <property type="evidence" value="ECO:0007669"/>
    <property type="project" value="InterPro"/>
</dbReference>
<evidence type="ECO:0000256" key="2">
    <source>
        <dbReference type="ARBA" id="ARBA00007145"/>
    </source>
</evidence>
<name>A0A8J8CNP5_9CYAN</name>
<comment type="function">
    <text evidence="7">Catalyzes the ATP-dependent amidation of deamido-NAD to form NAD. Uses L-glutamine as a nitrogen source.</text>
</comment>
<dbReference type="CDD" id="cd07570">
    <property type="entry name" value="GAT_Gln-NAD-synth"/>
    <property type="match status" value="1"/>
</dbReference>